<feature type="signal peptide" evidence="8">
    <location>
        <begin position="1"/>
        <end position="36"/>
    </location>
</feature>
<keyword evidence="6 7" id="KW-0034">Amyloid</keyword>
<keyword evidence="5" id="KW-0130">Cell adhesion</keyword>
<feature type="chain" id="PRO_5045530339" evidence="8">
    <location>
        <begin position="37"/>
        <end position="447"/>
    </location>
</feature>
<evidence type="ECO:0000256" key="8">
    <source>
        <dbReference type="SAM" id="SignalP"/>
    </source>
</evidence>
<evidence type="ECO:0000313" key="11">
    <source>
        <dbReference type="Proteomes" id="UP001333996"/>
    </source>
</evidence>
<evidence type="ECO:0000256" key="3">
    <source>
        <dbReference type="ARBA" id="ARBA00022525"/>
    </source>
</evidence>
<dbReference type="Pfam" id="PF03777">
    <property type="entry name" value="ChpA-C"/>
    <property type="match status" value="1"/>
</dbReference>
<dbReference type="RefSeq" id="WP_329511018.1">
    <property type="nucleotide sequence ID" value="NZ_JAYWVC010000169.1"/>
</dbReference>
<sequence>MVEISAVKLSWRTRTASVSLVALAIASAPLASQAQALVTSPGVNARHAPGTPGAPQAPVTVFVEDFENAGETPIFLEDYVGAPPLNETYTADPPWLDHGQCNGIILNQAGADEPNCPPVLKNLANALGQVGGTNPPTNHVVAAYTNWVPPGADRVEFRTKQPIPIAKPNRYITFAVDVAAVNCDQAAPPLLKFYLTGNGSDIPTFTTPINPCADPNSKPYPGGSGLRAGAFASNRAVLFNDIQLGIKMVNGQGDWFGNDHAFDNIRILDATPQLDKAFNPATIDQGGTSTLAMTVTNTSELAAKNDFSFADNLPAGVKVASNANASTTCGNGTVSATAGGASVALNGGDLAAGEKSCTVTVNVTADKPGTYVNRPEAISTVGLNPPDPATLTVKKKGAAVGTATGSGGLLSGNVVQVPVDIPVNACGNSVNFIGLLNPATGNVCVNG</sequence>
<comment type="caution">
    <text evidence="10">The sequence shown here is derived from an EMBL/GenBank/DDBJ whole genome shotgun (WGS) entry which is preliminary data.</text>
</comment>
<name>A0ABU7FR78_9ACTN</name>
<feature type="domain" description="Chaplin" evidence="9">
    <location>
        <begin position="406"/>
        <end position="446"/>
    </location>
</feature>
<dbReference type="EMBL" id="JAYWVC010000169">
    <property type="protein sequence ID" value="MED7826622.1"/>
    <property type="molecule type" value="Genomic_DNA"/>
</dbReference>
<evidence type="ECO:0000256" key="6">
    <source>
        <dbReference type="ARBA" id="ARBA00023087"/>
    </source>
</evidence>
<reference evidence="10" key="1">
    <citation type="submission" date="2024-01" db="EMBL/GenBank/DDBJ databases">
        <title>First draft genome sequence data of TA4-1, the type strain of Gram-positive actinobacterium Streptomyces chiangmaiensis.</title>
        <authorList>
            <person name="Yasawong M."/>
            <person name="Nantapong N."/>
        </authorList>
    </citation>
    <scope>NUCLEOTIDE SEQUENCE</scope>
    <source>
        <strain evidence="10">TA4-1</strain>
    </source>
</reference>
<dbReference type="InterPro" id="IPR057693">
    <property type="entry name" value="DUF7933"/>
</dbReference>
<evidence type="ECO:0000313" key="10">
    <source>
        <dbReference type="EMBL" id="MED7826622.1"/>
    </source>
</evidence>
<keyword evidence="11" id="KW-1185">Reference proteome</keyword>
<keyword evidence="4 8" id="KW-0732">Signal</keyword>
<dbReference type="Proteomes" id="UP001333996">
    <property type="component" value="Unassembled WGS sequence"/>
</dbReference>
<evidence type="ECO:0000256" key="2">
    <source>
        <dbReference type="ARBA" id="ARBA00022512"/>
    </source>
</evidence>
<evidence type="ECO:0000256" key="4">
    <source>
        <dbReference type="ARBA" id="ARBA00022729"/>
    </source>
</evidence>
<comment type="subcellular location">
    <subcellularLocation>
        <location evidence="1">Secreted</location>
        <location evidence="1">Cell wall</location>
    </subcellularLocation>
</comment>
<evidence type="ECO:0000256" key="1">
    <source>
        <dbReference type="ARBA" id="ARBA00004191"/>
    </source>
</evidence>
<evidence type="ECO:0000256" key="5">
    <source>
        <dbReference type="ARBA" id="ARBA00022889"/>
    </source>
</evidence>
<dbReference type="Pfam" id="PF25564">
    <property type="entry name" value="DUF7933"/>
    <property type="match status" value="1"/>
</dbReference>
<keyword evidence="2" id="KW-0134">Cell wall</keyword>
<evidence type="ECO:0000259" key="9">
    <source>
        <dbReference type="PROSITE" id="PS51884"/>
    </source>
</evidence>
<evidence type="ECO:0000256" key="7">
    <source>
        <dbReference type="PROSITE-ProRule" id="PRU01232"/>
    </source>
</evidence>
<protein>
    <submittedName>
        <fullName evidence="10">Chaplin family protein</fullName>
    </submittedName>
</protein>
<dbReference type="PROSITE" id="PS51884">
    <property type="entry name" value="CHAPLIN"/>
    <property type="match status" value="1"/>
</dbReference>
<proteinExistence type="predicted"/>
<keyword evidence="3" id="KW-0964">Secreted</keyword>
<dbReference type="InterPro" id="IPR005528">
    <property type="entry name" value="ChpA-H"/>
</dbReference>
<organism evidence="10 11">
    <name type="scientific">Streptomyces chiangmaiensis</name>
    <dbReference type="NCBI Taxonomy" id="766497"/>
    <lineage>
        <taxon>Bacteria</taxon>
        <taxon>Bacillati</taxon>
        <taxon>Actinomycetota</taxon>
        <taxon>Actinomycetes</taxon>
        <taxon>Kitasatosporales</taxon>
        <taxon>Streptomycetaceae</taxon>
        <taxon>Streptomyces</taxon>
    </lineage>
</organism>
<accession>A0ABU7FR78</accession>
<gene>
    <name evidence="10" type="ORF">VXC91_32925</name>
</gene>